<evidence type="ECO:0000256" key="13">
    <source>
        <dbReference type="RuleBase" id="RU003515"/>
    </source>
</evidence>
<dbReference type="EC" id="3.1.26.4" evidence="13"/>
<gene>
    <name evidence="15" type="primary">rnhB</name>
    <name evidence="15" type="ORF">GCM10025863_10390</name>
</gene>
<dbReference type="SUPFAM" id="SSF53098">
    <property type="entry name" value="Ribonuclease H-like"/>
    <property type="match status" value="1"/>
</dbReference>
<dbReference type="NCBIfam" id="NF000595">
    <property type="entry name" value="PRK00015.1-3"/>
    <property type="match status" value="1"/>
</dbReference>
<dbReference type="Gene3D" id="3.30.420.10">
    <property type="entry name" value="Ribonuclease H-like superfamily/Ribonuclease H"/>
    <property type="match status" value="1"/>
</dbReference>
<evidence type="ECO:0000256" key="3">
    <source>
        <dbReference type="ARBA" id="ARBA00004065"/>
    </source>
</evidence>
<evidence type="ECO:0000256" key="12">
    <source>
        <dbReference type="PROSITE-ProRule" id="PRU01319"/>
    </source>
</evidence>
<dbReference type="InterPro" id="IPR024567">
    <property type="entry name" value="RNase_HII/HIII_dom"/>
</dbReference>
<evidence type="ECO:0000256" key="4">
    <source>
        <dbReference type="ARBA" id="ARBA00004496"/>
    </source>
</evidence>
<protein>
    <recommendedName>
        <fullName evidence="13">Ribonuclease</fullName>
        <ecNumber evidence="13">3.1.26.4</ecNumber>
    </recommendedName>
</protein>
<comment type="catalytic activity">
    <reaction evidence="1 12 13">
        <text>Endonucleolytic cleavage to 5'-phosphomonoester.</text>
        <dbReference type="EC" id="3.1.26.4"/>
    </reaction>
</comment>
<dbReference type="InterPro" id="IPR036397">
    <property type="entry name" value="RNaseH_sf"/>
</dbReference>
<comment type="cofactor">
    <cofactor evidence="12">
        <name>Mn(2+)</name>
        <dbReference type="ChEBI" id="CHEBI:29035"/>
    </cofactor>
    <cofactor evidence="12">
        <name>Mg(2+)</name>
        <dbReference type="ChEBI" id="CHEBI:18420"/>
    </cofactor>
    <text evidence="12">Manganese or magnesium. Binds 1 divalent metal ion per monomer in the absence of substrate. May bind a second metal ion after substrate binding.</text>
</comment>
<evidence type="ECO:0000256" key="5">
    <source>
        <dbReference type="ARBA" id="ARBA00007383"/>
    </source>
</evidence>
<reference evidence="16" key="1">
    <citation type="journal article" date="2019" name="Int. J. Syst. Evol. Microbiol.">
        <title>The Global Catalogue of Microorganisms (GCM) 10K type strain sequencing project: providing services to taxonomists for standard genome sequencing and annotation.</title>
        <authorList>
            <consortium name="The Broad Institute Genomics Platform"/>
            <consortium name="The Broad Institute Genome Sequencing Center for Infectious Disease"/>
            <person name="Wu L."/>
            <person name="Ma J."/>
        </authorList>
    </citation>
    <scope>NUCLEOTIDE SEQUENCE [LARGE SCALE GENOMIC DNA]</scope>
    <source>
        <strain evidence="16">NBRC 106310</strain>
    </source>
</reference>
<keyword evidence="8 12" id="KW-0479">Metal-binding</keyword>
<keyword evidence="9 12" id="KW-0255">Endonuclease</keyword>
<keyword evidence="10 12" id="KW-0378">Hydrolase</keyword>
<dbReference type="Pfam" id="PF01351">
    <property type="entry name" value="RNase_HII"/>
    <property type="match status" value="1"/>
</dbReference>
<keyword evidence="11" id="KW-0464">Manganese</keyword>
<accession>A0ABM8FRY9</accession>
<comment type="cofactor">
    <cofactor evidence="2">
        <name>Mg(2+)</name>
        <dbReference type="ChEBI" id="CHEBI:18420"/>
    </cofactor>
</comment>
<evidence type="ECO:0000256" key="10">
    <source>
        <dbReference type="ARBA" id="ARBA00022801"/>
    </source>
</evidence>
<evidence type="ECO:0000256" key="11">
    <source>
        <dbReference type="ARBA" id="ARBA00023211"/>
    </source>
</evidence>
<comment type="similarity">
    <text evidence="5 13">Belongs to the RNase HII family.</text>
</comment>
<dbReference type="EMBL" id="AP027728">
    <property type="protein sequence ID" value="BDZ38425.1"/>
    <property type="molecule type" value="Genomic_DNA"/>
</dbReference>
<evidence type="ECO:0000259" key="14">
    <source>
        <dbReference type="PROSITE" id="PS51975"/>
    </source>
</evidence>
<sequence length="218" mass="23252">MVAPTLRLERSLLKQEFDVIIALDEVGRGALAGPVAVGAAVIDATCSRRRVPDGLRDSKLITERRRPEMAARAAGWVPASAVGWASAAEVDASGIMCALGLAASRAVQAVVDQGAALDRAVVILDGNHDYLSRVHPDPLVVRTVIKGDRDCASVSAASVIAKVARDGLMAELHPQHPAYQWDRNKGYASAEHRRAIREQGLSPLHRASWSIADAPTLF</sequence>
<dbReference type="PROSITE" id="PS51975">
    <property type="entry name" value="RNASE_H_2"/>
    <property type="match status" value="1"/>
</dbReference>
<feature type="binding site" evidence="12">
    <location>
        <position position="25"/>
    </location>
    <ligand>
        <name>a divalent metal cation</name>
        <dbReference type="ChEBI" id="CHEBI:60240"/>
    </ligand>
</feature>
<name>A0ABM8FRY9_9MICO</name>
<evidence type="ECO:0000256" key="7">
    <source>
        <dbReference type="ARBA" id="ARBA00022722"/>
    </source>
</evidence>
<comment type="subcellular location">
    <subcellularLocation>
        <location evidence="4">Cytoplasm</location>
    </subcellularLocation>
</comment>
<evidence type="ECO:0000256" key="2">
    <source>
        <dbReference type="ARBA" id="ARBA00001946"/>
    </source>
</evidence>
<keyword evidence="6" id="KW-0963">Cytoplasm</keyword>
<dbReference type="Proteomes" id="UP001321543">
    <property type="component" value="Chromosome"/>
</dbReference>
<dbReference type="CDD" id="cd07182">
    <property type="entry name" value="RNase_HII_bacteria_HII_like"/>
    <property type="match status" value="1"/>
</dbReference>
<evidence type="ECO:0000313" key="16">
    <source>
        <dbReference type="Proteomes" id="UP001321543"/>
    </source>
</evidence>
<evidence type="ECO:0000256" key="8">
    <source>
        <dbReference type="ARBA" id="ARBA00022723"/>
    </source>
</evidence>
<feature type="domain" description="RNase H type-2" evidence="14">
    <location>
        <begin position="18"/>
        <end position="218"/>
    </location>
</feature>
<evidence type="ECO:0000256" key="1">
    <source>
        <dbReference type="ARBA" id="ARBA00000077"/>
    </source>
</evidence>
<evidence type="ECO:0000313" key="15">
    <source>
        <dbReference type="EMBL" id="BDZ38425.1"/>
    </source>
</evidence>
<feature type="binding site" evidence="12">
    <location>
        <position position="125"/>
    </location>
    <ligand>
        <name>a divalent metal cation</name>
        <dbReference type="ChEBI" id="CHEBI:60240"/>
    </ligand>
</feature>
<proteinExistence type="inferred from homology"/>
<dbReference type="PANTHER" id="PTHR10954:SF18">
    <property type="entry name" value="RIBONUCLEASE HII"/>
    <property type="match status" value="1"/>
</dbReference>
<evidence type="ECO:0000256" key="9">
    <source>
        <dbReference type="ARBA" id="ARBA00022759"/>
    </source>
</evidence>
<dbReference type="InterPro" id="IPR022898">
    <property type="entry name" value="RNase_HII"/>
</dbReference>
<evidence type="ECO:0000256" key="6">
    <source>
        <dbReference type="ARBA" id="ARBA00022490"/>
    </source>
</evidence>
<comment type="function">
    <text evidence="3 13">Endonuclease that specifically degrades the RNA of RNA-DNA hybrids.</text>
</comment>
<keyword evidence="7 12" id="KW-0540">Nuclease</keyword>
<organism evidence="15 16">
    <name type="scientific">Microbacterium suwonense</name>
    <dbReference type="NCBI Taxonomy" id="683047"/>
    <lineage>
        <taxon>Bacteria</taxon>
        <taxon>Bacillati</taxon>
        <taxon>Actinomycetota</taxon>
        <taxon>Actinomycetes</taxon>
        <taxon>Micrococcales</taxon>
        <taxon>Microbacteriaceae</taxon>
        <taxon>Microbacterium</taxon>
    </lineage>
</organism>
<dbReference type="InterPro" id="IPR001352">
    <property type="entry name" value="RNase_HII/HIII"/>
</dbReference>
<keyword evidence="16" id="KW-1185">Reference proteome</keyword>
<dbReference type="PANTHER" id="PTHR10954">
    <property type="entry name" value="RIBONUCLEASE H2 SUBUNIT A"/>
    <property type="match status" value="1"/>
</dbReference>
<feature type="binding site" evidence="12">
    <location>
        <position position="24"/>
    </location>
    <ligand>
        <name>a divalent metal cation</name>
        <dbReference type="ChEBI" id="CHEBI:60240"/>
    </ligand>
</feature>
<dbReference type="InterPro" id="IPR012337">
    <property type="entry name" value="RNaseH-like_sf"/>
</dbReference>